<evidence type="ECO:0000313" key="5">
    <source>
        <dbReference type="EMBL" id="OGY60906.1"/>
    </source>
</evidence>
<dbReference type="PANTHER" id="PTHR42646">
    <property type="entry name" value="FLAP ENDONUCLEASE XNI"/>
    <property type="match status" value="1"/>
</dbReference>
<dbReference type="FunFam" id="1.10.150.20:FF:000003">
    <property type="entry name" value="DNA polymerase I"/>
    <property type="match status" value="1"/>
</dbReference>
<dbReference type="InterPro" id="IPR020046">
    <property type="entry name" value="5-3_exonucl_a-hlix_arch_N"/>
</dbReference>
<proteinExistence type="predicted"/>
<dbReference type="SMART" id="SM00475">
    <property type="entry name" value="53EXOc"/>
    <property type="match status" value="1"/>
</dbReference>
<dbReference type="Pfam" id="PF02739">
    <property type="entry name" value="5_3_exonuc_N"/>
    <property type="match status" value="1"/>
</dbReference>
<dbReference type="Proteomes" id="UP000176544">
    <property type="component" value="Unassembled WGS sequence"/>
</dbReference>
<evidence type="ECO:0000259" key="4">
    <source>
        <dbReference type="SMART" id="SM00475"/>
    </source>
</evidence>
<dbReference type="GO" id="GO:0003677">
    <property type="term" value="F:DNA binding"/>
    <property type="evidence" value="ECO:0007669"/>
    <property type="project" value="UniProtKB-KW"/>
</dbReference>
<dbReference type="CDD" id="cd09898">
    <property type="entry name" value="H3TH_53EXO"/>
    <property type="match status" value="1"/>
</dbReference>
<dbReference type="InterPro" id="IPR038969">
    <property type="entry name" value="FEN"/>
</dbReference>
<keyword evidence="2" id="KW-0378">Hydrolase</keyword>
<dbReference type="GO" id="GO:0017108">
    <property type="term" value="F:5'-flap endonuclease activity"/>
    <property type="evidence" value="ECO:0007669"/>
    <property type="project" value="InterPro"/>
</dbReference>
<name>A0A1G1ZA01_9BACT</name>
<dbReference type="PANTHER" id="PTHR42646:SF2">
    <property type="entry name" value="5'-3' EXONUCLEASE FAMILY PROTEIN"/>
    <property type="match status" value="1"/>
</dbReference>
<evidence type="ECO:0000256" key="1">
    <source>
        <dbReference type="ARBA" id="ARBA00022722"/>
    </source>
</evidence>
<comment type="caution">
    <text evidence="5">The sequence shown here is derived from an EMBL/GenBank/DDBJ whole genome shotgun (WGS) entry which is preliminary data.</text>
</comment>
<dbReference type="GO" id="GO:0033567">
    <property type="term" value="P:DNA replication, Okazaki fragment processing"/>
    <property type="evidence" value="ECO:0007669"/>
    <property type="project" value="InterPro"/>
</dbReference>
<reference evidence="5 6" key="1">
    <citation type="journal article" date="2016" name="Nat. Commun.">
        <title>Thousands of microbial genomes shed light on interconnected biogeochemical processes in an aquifer system.</title>
        <authorList>
            <person name="Anantharaman K."/>
            <person name="Brown C.T."/>
            <person name="Hug L.A."/>
            <person name="Sharon I."/>
            <person name="Castelle C.J."/>
            <person name="Probst A.J."/>
            <person name="Thomas B.C."/>
            <person name="Singh A."/>
            <person name="Wilkins M.J."/>
            <person name="Karaoz U."/>
            <person name="Brodie E.L."/>
            <person name="Williams K.H."/>
            <person name="Hubbard S.S."/>
            <person name="Banfield J.F."/>
        </authorList>
    </citation>
    <scope>NUCLEOTIDE SEQUENCE [LARGE SCALE GENOMIC DNA]</scope>
</reference>
<dbReference type="SUPFAM" id="SSF88723">
    <property type="entry name" value="PIN domain-like"/>
    <property type="match status" value="1"/>
</dbReference>
<dbReference type="InterPro" id="IPR020045">
    <property type="entry name" value="DNA_polI_H3TH"/>
</dbReference>
<evidence type="ECO:0000256" key="2">
    <source>
        <dbReference type="ARBA" id="ARBA00022801"/>
    </source>
</evidence>
<dbReference type="InterPro" id="IPR002421">
    <property type="entry name" value="5-3_exonuclease"/>
</dbReference>
<dbReference type="SMART" id="SM00279">
    <property type="entry name" value="HhH2"/>
    <property type="match status" value="1"/>
</dbReference>
<organism evidence="5 6">
    <name type="scientific">Candidatus Colwellbacteria bacterium RIFCSPLOWO2_02_FULL_45_11</name>
    <dbReference type="NCBI Taxonomy" id="1797692"/>
    <lineage>
        <taxon>Bacteria</taxon>
        <taxon>Candidatus Colwelliibacteriota</taxon>
    </lineage>
</organism>
<dbReference type="STRING" id="1797692.A3I33_02190"/>
<accession>A0A1G1ZA01</accession>
<dbReference type="InterPro" id="IPR036279">
    <property type="entry name" value="5-3_exonuclease_C_sf"/>
</dbReference>
<keyword evidence="3" id="KW-0238">DNA-binding</keyword>
<evidence type="ECO:0000313" key="6">
    <source>
        <dbReference type="Proteomes" id="UP000176544"/>
    </source>
</evidence>
<gene>
    <name evidence="5" type="ORF">A3I33_02190</name>
</gene>
<dbReference type="EMBL" id="MHJA01000021">
    <property type="protein sequence ID" value="OGY60906.1"/>
    <property type="molecule type" value="Genomic_DNA"/>
</dbReference>
<dbReference type="Pfam" id="PF01367">
    <property type="entry name" value="5_3_exonuc"/>
    <property type="match status" value="1"/>
</dbReference>
<dbReference type="InterPro" id="IPR029060">
    <property type="entry name" value="PIN-like_dom_sf"/>
</dbReference>
<protein>
    <recommendedName>
        <fullName evidence="4">5'-3' exonuclease domain-containing protein</fullName>
    </recommendedName>
</protein>
<feature type="domain" description="5'-3' exonuclease" evidence="4">
    <location>
        <begin position="8"/>
        <end position="270"/>
    </location>
</feature>
<dbReference type="SUPFAM" id="SSF47807">
    <property type="entry name" value="5' to 3' exonuclease, C-terminal subdomain"/>
    <property type="match status" value="1"/>
</dbReference>
<sequence length="304" mass="33890">MEKSETREKLLLIDANSLIHRSFHALPPFKTPDGHPSGALYGLASVLIKVLRERPPKYAAAAFDRPEPTLREKEYKEYKATRTPTPNDLIVQLKEAHNLFGAFGIKTFDLAGFEADDIVATMAKKFGGKKVQAIILSGDLDTLQVVDGDDIVVEFPKKGISETATYSKSEVIERFEVTPEKLADYKGLVGDTSDNIPGVPGIGPKTASKLIKEFGTLEKMFEDIEEIGMSDEKLRRKLVDYKDQALLSKRLATLDTNVDIKVELEDIDITKSFLKEKAILYAKKLGSNTLESRIENDLPQRYNA</sequence>
<dbReference type="Gene3D" id="1.10.150.20">
    <property type="entry name" value="5' to 3' exonuclease, C-terminal subdomain"/>
    <property type="match status" value="1"/>
</dbReference>
<dbReference type="InterPro" id="IPR008918">
    <property type="entry name" value="HhH2"/>
</dbReference>
<dbReference type="GO" id="GO:0008409">
    <property type="term" value="F:5'-3' exonuclease activity"/>
    <property type="evidence" value="ECO:0007669"/>
    <property type="project" value="InterPro"/>
</dbReference>
<keyword evidence="1" id="KW-0540">Nuclease</keyword>
<dbReference type="Gene3D" id="3.40.50.1010">
    <property type="entry name" value="5'-nuclease"/>
    <property type="match status" value="1"/>
</dbReference>
<dbReference type="AlphaFoldDB" id="A0A1G1ZA01"/>
<evidence type="ECO:0000256" key="3">
    <source>
        <dbReference type="ARBA" id="ARBA00023125"/>
    </source>
</evidence>
<dbReference type="CDD" id="cd09859">
    <property type="entry name" value="PIN_53EXO"/>
    <property type="match status" value="1"/>
</dbReference>